<dbReference type="RefSeq" id="WP_126782373.1">
    <property type="nucleotide sequence ID" value="NZ_PIQC01000006.1"/>
</dbReference>
<comment type="catalytic activity">
    <reaction evidence="6">
        <text>3-hydroxy-L-kynurenine + H2O = 3-hydroxyanthranilate + L-alanine + H(+)</text>
        <dbReference type="Rhea" id="RHEA:25143"/>
        <dbReference type="ChEBI" id="CHEBI:15377"/>
        <dbReference type="ChEBI" id="CHEBI:15378"/>
        <dbReference type="ChEBI" id="CHEBI:36559"/>
        <dbReference type="ChEBI" id="CHEBI:57972"/>
        <dbReference type="ChEBI" id="CHEBI:58125"/>
        <dbReference type="EC" id="3.7.1.3"/>
    </reaction>
</comment>
<dbReference type="HAMAP" id="MF_01970">
    <property type="entry name" value="Kynureninase"/>
    <property type="match status" value="1"/>
</dbReference>
<evidence type="ECO:0000256" key="6">
    <source>
        <dbReference type="PIRNR" id="PIRNR038800"/>
    </source>
</evidence>
<comment type="caution">
    <text evidence="7">The sequence shown here is derived from an EMBL/GenBank/DDBJ whole genome shotgun (WGS) entry which is preliminary data.</text>
</comment>
<dbReference type="GO" id="GO:0097053">
    <property type="term" value="P:L-kynurenine catabolic process"/>
    <property type="evidence" value="ECO:0007669"/>
    <property type="project" value="UniProtKB-UniRule"/>
</dbReference>
<name>A0A432YYA1_9GAMM</name>
<keyword evidence="1 4" id="KW-0662">Pyridine nucleotide biosynthesis</keyword>
<feature type="binding site" evidence="4">
    <location>
        <position position="281"/>
    </location>
    <ligand>
        <name>pyridoxal 5'-phosphate</name>
        <dbReference type="ChEBI" id="CHEBI:597326"/>
    </ligand>
</feature>
<dbReference type="SUPFAM" id="SSF53383">
    <property type="entry name" value="PLP-dependent transferases"/>
    <property type="match status" value="1"/>
</dbReference>
<dbReference type="UniPathway" id="UPA00253">
    <property type="reaction ID" value="UER00329"/>
</dbReference>
<comment type="pathway">
    <text evidence="4 6">Amino-acid degradation; L-kynurenine degradation; L-alanine and anthranilate from L-kynurenine: step 1/1.</text>
</comment>
<dbReference type="Gene3D" id="3.90.1150.10">
    <property type="entry name" value="Aspartate Aminotransferase, domain 1"/>
    <property type="match status" value="1"/>
</dbReference>
<feature type="modified residue" description="N6-(pyridoxal phosphate)lysine" evidence="4">
    <location>
        <position position="226"/>
    </location>
</feature>
<comment type="cofactor">
    <cofactor evidence="4 6">
        <name>pyridoxal 5'-phosphate</name>
        <dbReference type="ChEBI" id="CHEBI:597326"/>
    </cofactor>
</comment>
<feature type="binding site" evidence="4">
    <location>
        <position position="97"/>
    </location>
    <ligand>
        <name>pyridoxal 5'-phosphate</name>
        <dbReference type="ChEBI" id="CHEBI:597326"/>
    </ligand>
</feature>
<evidence type="ECO:0000313" key="7">
    <source>
        <dbReference type="EMBL" id="RUO68360.1"/>
    </source>
</evidence>
<evidence type="ECO:0000256" key="1">
    <source>
        <dbReference type="ARBA" id="ARBA00022642"/>
    </source>
</evidence>
<dbReference type="Pfam" id="PF22580">
    <property type="entry name" value="KYNU_C"/>
    <property type="match status" value="1"/>
</dbReference>
<reference evidence="8" key="1">
    <citation type="journal article" date="2018" name="Front. Microbiol.">
        <title>Genome-Based Analysis Reveals the Taxonomy and Diversity of the Family Idiomarinaceae.</title>
        <authorList>
            <person name="Liu Y."/>
            <person name="Lai Q."/>
            <person name="Shao Z."/>
        </authorList>
    </citation>
    <scope>NUCLEOTIDE SEQUENCE [LARGE SCALE GENOMIC DNA]</scope>
    <source>
        <strain evidence="8">R22</strain>
    </source>
</reference>
<keyword evidence="3 4" id="KW-0663">Pyridoxal phosphate</keyword>
<organism evidence="7 8">
    <name type="scientific">Idiomarina ramblicola</name>
    <dbReference type="NCBI Taxonomy" id="263724"/>
    <lineage>
        <taxon>Bacteria</taxon>
        <taxon>Pseudomonadati</taxon>
        <taxon>Pseudomonadota</taxon>
        <taxon>Gammaproteobacteria</taxon>
        <taxon>Alteromonadales</taxon>
        <taxon>Idiomarinaceae</taxon>
        <taxon>Idiomarina</taxon>
    </lineage>
</organism>
<dbReference type="EMBL" id="PIQC01000006">
    <property type="protein sequence ID" value="RUO68360.1"/>
    <property type="molecule type" value="Genomic_DNA"/>
</dbReference>
<feature type="binding site" evidence="4">
    <location>
        <position position="96"/>
    </location>
    <ligand>
        <name>pyridoxal 5'-phosphate</name>
        <dbReference type="ChEBI" id="CHEBI:597326"/>
    </ligand>
</feature>
<feature type="binding site" evidence="4">
    <location>
        <position position="203"/>
    </location>
    <ligand>
        <name>pyridoxal 5'-phosphate</name>
        <dbReference type="ChEBI" id="CHEBI:597326"/>
    </ligand>
</feature>
<dbReference type="GO" id="GO:0030429">
    <property type="term" value="F:kynureninase activity"/>
    <property type="evidence" value="ECO:0007669"/>
    <property type="project" value="UniProtKB-UniRule"/>
</dbReference>
<proteinExistence type="inferred from homology"/>
<dbReference type="UniPathway" id="UPA00334">
    <property type="reaction ID" value="UER00455"/>
</dbReference>
<dbReference type="PIRSF" id="PIRSF038800">
    <property type="entry name" value="KYNU"/>
    <property type="match status" value="1"/>
</dbReference>
<dbReference type="InterPro" id="IPR015424">
    <property type="entry name" value="PyrdxlP-dep_Trfase"/>
</dbReference>
<evidence type="ECO:0000256" key="3">
    <source>
        <dbReference type="ARBA" id="ARBA00022898"/>
    </source>
</evidence>
<dbReference type="Proteomes" id="UP000288058">
    <property type="component" value="Unassembled WGS sequence"/>
</dbReference>
<dbReference type="GO" id="GO:0005737">
    <property type="term" value="C:cytoplasm"/>
    <property type="evidence" value="ECO:0007669"/>
    <property type="project" value="UniProtKB-UniRule"/>
</dbReference>
<dbReference type="GO" id="GO:0009435">
    <property type="term" value="P:NAD+ biosynthetic process"/>
    <property type="evidence" value="ECO:0007669"/>
    <property type="project" value="UniProtKB-UniRule"/>
</dbReference>
<dbReference type="Gene3D" id="3.40.640.10">
    <property type="entry name" value="Type I PLP-dependent aspartate aminotransferase-like (Major domain)"/>
    <property type="match status" value="1"/>
</dbReference>
<dbReference type="AlphaFoldDB" id="A0A432YYA1"/>
<evidence type="ECO:0000256" key="2">
    <source>
        <dbReference type="ARBA" id="ARBA00022801"/>
    </source>
</evidence>
<dbReference type="InterPro" id="IPR015422">
    <property type="entry name" value="PyrdxlP-dep_Trfase_small"/>
</dbReference>
<dbReference type="InterPro" id="IPR010111">
    <property type="entry name" value="Kynureninase"/>
</dbReference>
<gene>
    <name evidence="4 7" type="primary">kynU</name>
    <name evidence="7" type="ORF">CWI78_09070</name>
</gene>
<evidence type="ECO:0000313" key="8">
    <source>
        <dbReference type="Proteomes" id="UP000288058"/>
    </source>
</evidence>
<dbReference type="EC" id="3.7.1.3" evidence="4 5"/>
<comment type="function">
    <text evidence="4 6">Catalyzes the cleavage of L-kynurenine (L-Kyn) and L-3-hydroxykynurenine (L-3OHKyn) into anthranilic acid (AA) and 3-hydroxyanthranilic acid (3-OHAA), respectively.</text>
</comment>
<accession>A0A432YYA1</accession>
<feature type="binding site" evidence="4">
    <location>
        <position position="225"/>
    </location>
    <ligand>
        <name>pyridoxal 5'-phosphate</name>
        <dbReference type="ChEBI" id="CHEBI:597326"/>
    </ligand>
</feature>
<dbReference type="GO" id="GO:0043420">
    <property type="term" value="P:anthranilate metabolic process"/>
    <property type="evidence" value="ECO:0007669"/>
    <property type="project" value="TreeGrafter"/>
</dbReference>
<evidence type="ECO:0000256" key="5">
    <source>
        <dbReference type="NCBIfam" id="TIGR01814"/>
    </source>
</evidence>
<protein>
    <recommendedName>
        <fullName evidence="4 5">Kynureninase</fullName>
        <ecNumber evidence="4 5">3.7.1.3</ecNumber>
    </recommendedName>
    <alternativeName>
        <fullName evidence="4">L-kynurenine hydrolase</fullName>
    </alternativeName>
</protein>
<dbReference type="GO" id="GO:0019441">
    <property type="term" value="P:L-tryptophan catabolic process to kynurenine"/>
    <property type="evidence" value="ECO:0007669"/>
    <property type="project" value="TreeGrafter"/>
</dbReference>
<comment type="subunit">
    <text evidence="4 6">Homodimer.</text>
</comment>
<keyword evidence="2 4" id="KW-0378">Hydrolase</keyword>
<dbReference type="NCBIfam" id="TIGR01814">
    <property type="entry name" value="kynureninase"/>
    <property type="match status" value="1"/>
</dbReference>
<evidence type="ECO:0000256" key="4">
    <source>
        <dbReference type="HAMAP-Rule" id="MF_01970"/>
    </source>
</evidence>
<feature type="binding site" evidence="4">
    <location>
        <begin position="128"/>
        <end position="131"/>
    </location>
    <ligand>
        <name>pyridoxal 5'-phosphate</name>
        <dbReference type="ChEBI" id="CHEBI:597326"/>
    </ligand>
</feature>
<dbReference type="OrthoDB" id="9812626at2"/>
<dbReference type="PANTHER" id="PTHR14084:SF0">
    <property type="entry name" value="KYNURENINASE"/>
    <property type="match status" value="1"/>
</dbReference>
<sequence length="415" mass="46725">MNLTDVQALDNRDPLAEYREQFKLPENTIYLDGNSLGAMTTATEKHLQHVISQQWSQDLISSWNEHNWIHLPQTVGEKIARLIGAGPEQTICCDSISVNLFKALAAALALAQSHDSERNIVLSTKDNFPTDLYMVQGISHFLGQHRCQLKLVEESELQQHIDDKTAVILATEVNFRTGRRLDAKPLVTAAHEKGALVILDLAHSAGAMPVHLDNWRADFAVGCTYKYLNGGPGAPAFIYAAKRHHKAMTQPLSGWFGHARPFDFTPDYQPAGGIQQMLTGTPSVIAMAAVDSALDVFEQVNLDTLREKSLQLGDVFHQLLKEHNLDKTLTLISPQQREERGSQLSYHYEHAYGLCQALIQRGIVADFRAPNYIRFGFTPLYNSFEDIWRATEQLRQVIAEKEHLDPRWQQRNPVT</sequence>
<feature type="binding site" evidence="4">
    <location>
        <position position="171"/>
    </location>
    <ligand>
        <name>pyridoxal 5'-phosphate</name>
        <dbReference type="ChEBI" id="CHEBI:597326"/>
    </ligand>
</feature>
<feature type="binding site" evidence="4">
    <location>
        <position position="200"/>
    </location>
    <ligand>
        <name>pyridoxal 5'-phosphate</name>
        <dbReference type="ChEBI" id="CHEBI:597326"/>
    </ligand>
</feature>
<dbReference type="PANTHER" id="PTHR14084">
    <property type="entry name" value="KYNURENINASE"/>
    <property type="match status" value="1"/>
</dbReference>
<comment type="pathway">
    <text evidence="4 6">Cofactor biosynthesis; NAD(+) biosynthesis; quinolinate from L-kynurenine: step 2/3.</text>
</comment>
<keyword evidence="8" id="KW-1185">Reference proteome</keyword>
<comment type="similarity">
    <text evidence="4 6">Belongs to the kynureninase family.</text>
</comment>
<dbReference type="InterPro" id="IPR015421">
    <property type="entry name" value="PyrdxlP-dep_Trfase_major"/>
</dbReference>
<feature type="binding site" evidence="4">
    <location>
        <position position="255"/>
    </location>
    <ligand>
        <name>pyridoxal 5'-phosphate</name>
        <dbReference type="ChEBI" id="CHEBI:597326"/>
    </ligand>
</feature>
<comment type="catalytic activity">
    <reaction evidence="4 6">
        <text>L-kynurenine + H2O = anthranilate + L-alanine + H(+)</text>
        <dbReference type="Rhea" id="RHEA:16813"/>
        <dbReference type="ChEBI" id="CHEBI:15377"/>
        <dbReference type="ChEBI" id="CHEBI:15378"/>
        <dbReference type="ChEBI" id="CHEBI:16567"/>
        <dbReference type="ChEBI" id="CHEBI:57959"/>
        <dbReference type="ChEBI" id="CHEBI:57972"/>
        <dbReference type="EC" id="3.7.1.3"/>
    </reaction>
</comment>
<dbReference type="GO" id="GO:0030170">
    <property type="term" value="F:pyridoxal phosphate binding"/>
    <property type="evidence" value="ECO:0007669"/>
    <property type="project" value="UniProtKB-UniRule"/>
</dbReference>
<dbReference type="GO" id="GO:0019805">
    <property type="term" value="P:quinolinate biosynthetic process"/>
    <property type="evidence" value="ECO:0007669"/>
    <property type="project" value="UniProtKB-UniRule"/>
</dbReference>